<reference evidence="1" key="1">
    <citation type="journal article" date="2020" name="Stud. Mycol.">
        <title>101 Dothideomycetes genomes: a test case for predicting lifestyles and emergence of pathogens.</title>
        <authorList>
            <person name="Haridas S."/>
            <person name="Albert R."/>
            <person name="Binder M."/>
            <person name="Bloem J."/>
            <person name="Labutti K."/>
            <person name="Salamov A."/>
            <person name="Andreopoulos B."/>
            <person name="Baker S."/>
            <person name="Barry K."/>
            <person name="Bills G."/>
            <person name="Bluhm B."/>
            <person name="Cannon C."/>
            <person name="Castanera R."/>
            <person name="Culley D."/>
            <person name="Daum C."/>
            <person name="Ezra D."/>
            <person name="Gonzalez J."/>
            <person name="Henrissat B."/>
            <person name="Kuo A."/>
            <person name="Liang C."/>
            <person name="Lipzen A."/>
            <person name="Lutzoni F."/>
            <person name="Magnuson J."/>
            <person name="Mondo S."/>
            <person name="Nolan M."/>
            <person name="Ohm R."/>
            <person name="Pangilinan J."/>
            <person name="Park H.-J."/>
            <person name="Ramirez L."/>
            <person name="Alfaro M."/>
            <person name="Sun H."/>
            <person name="Tritt A."/>
            <person name="Yoshinaga Y."/>
            <person name="Zwiers L.-H."/>
            <person name="Turgeon B."/>
            <person name="Goodwin S."/>
            <person name="Spatafora J."/>
            <person name="Crous P."/>
            <person name="Grigoriev I."/>
        </authorList>
    </citation>
    <scope>NUCLEOTIDE SEQUENCE</scope>
    <source>
        <strain evidence="1">CBS 260.36</strain>
    </source>
</reference>
<protein>
    <submittedName>
        <fullName evidence="1">Uncharacterized protein</fullName>
    </submittedName>
</protein>
<comment type="caution">
    <text evidence="1">The sequence shown here is derived from an EMBL/GenBank/DDBJ whole genome shotgun (WGS) entry which is preliminary data.</text>
</comment>
<dbReference type="Proteomes" id="UP000799439">
    <property type="component" value="Unassembled WGS sequence"/>
</dbReference>
<sequence>MLHRLWKYSRVGRWASLPLTVAPNLVDSREEDGPLAAVVKPEGMDAEHSRVNLSSSLVGGNAAVDRRDAQSKCLGKRGHETCQSDHVRHSRQYFAQHELYRFFLSGYVFRRPFPGAWRYEVCIVARGGGGGAEPPEAG</sequence>
<organism evidence="1 2">
    <name type="scientific">Myriangium duriaei CBS 260.36</name>
    <dbReference type="NCBI Taxonomy" id="1168546"/>
    <lineage>
        <taxon>Eukaryota</taxon>
        <taxon>Fungi</taxon>
        <taxon>Dikarya</taxon>
        <taxon>Ascomycota</taxon>
        <taxon>Pezizomycotina</taxon>
        <taxon>Dothideomycetes</taxon>
        <taxon>Dothideomycetidae</taxon>
        <taxon>Myriangiales</taxon>
        <taxon>Myriangiaceae</taxon>
        <taxon>Myriangium</taxon>
    </lineage>
</organism>
<proteinExistence type="predicted"/>
<dbReference type="AlphaFoldDB" id="A0A9P4MGZ3"/>
<evidence type="ECO:0000313" key="2">
    <source>
        <dbReference type="Proteomes" id="UP000799439"/>
    </source>
</evidence>
<evidence type="ECO:0000313" key="1">
    <source>
        <dbReference type="EMBL" id="KAF2152697.1"/>
    </source>
</evidence>
<gene>
    <name evidence="1" type="ORF">K461DRAFT_151531</name>
</gene>
<accession>A0A9P4MGZ3</accession>
<name>A0A9P4MGZ3_9PEZI</name>
<dbReference type="EMBL" id="ML996086">
    <property type="protein sequence ID" value="KAF2152697.1"/>
    <property type="molecule type" value="Genomic_DNA"/>
</dbReference>
<keyword evidence="2" id="KW-1185">Reference proteome</keyword>